<organism evidence="2 3">
    <name type="scientific">Patellaria atrata CBS 101060</name>
    <dbReference type="NCBI Taxonomy" id="1346257"/>
    <lineage>
        <taxon>Eukaryota</taxon>
        <taxon>Fungi</taxon>
        <taxon>Dikarya</taxon>
        <taxon>Ascomycota</taxon>
        <taxon>Pezizomycotina</taxon>
        <taxon>Dothideomycetes</taxon>
        <taxon>Dothideomycetes incertae sedis</taxon>
        <taxon>Patellariales</taxon>
        <taxon>Patellariaceae</taxon>
        <taxon>Patellaria</taxon>
    </lineage>
</organism>
<name>A0A9P4VU66_9PEZI</name>
<feature type="region of interest" description="Disordered" evidence="1">
    <location>
        <begin position="1"/>
        <end position="20"/>
    </location>
</feature>
<accession>A0A9P4VU66</accession>
<feature type="region of interest" description="Disordered" evidence="1">
    <location>
        <begin position="244"/>
        <end position="264"/>
    </location>
</feature>
<dbReference type="AlphaFoldDB" id="A0A9P4VU66"/>
<evidence type="ECO:0000313" key="2">
    <source>
        <dbReference type="EMBL" id="KAF2841662.1"/>
    </source>
</evidence>
<proteinExistence type="predicted"/>
<sequence>MTQSTCGLSTVGRIGPGPSSAGTVDSPAAHPYLGFNLEDLQKNFAERPSFVAFGEGSGIAAGSFFIRTTDRQENWHYRWAGLLYKCAMVIQRHIVGGKEDIYGATEWVGRRISVALGYGISWVIYGSDWFKYEKGKLPGKLERALADAKARPESEKFTINPIALNIKNKLEYVLVFNNGTVYYSFHKEFLEDFEKVARQWTERKAVDFTAYWDPLSTTKCQHTRSEETTCRNSQNSFQLPSRHVQMLSQPPAPAPDPPQDPRMAQPMQTPLQYGAQPMYSAMPYDQQSPPQQVFVAYQAPPSQRYVQYSNARLVSTFADMTAGTARGRTGGSGGRSKRFWNTERER</sequence>
<feature type="compositionally biased region" description="Pro residues" evidence="1">
    <location>
        <begin position="250"/>
        <end position="260"/>
    </location>
</feature>
<evidence type="ECO:0000256" key="1">
    <source>
        <dbReference type="SAM" id="MobiDB-lite"/>
    </source>
</evidence>
<dbReference type="EMBL" id="MU006091">
    <property type="protein sequence ID" value="KAF2841662.1"/>
    <property type="molecule type" value="Genomic_DNA"/>
</dbReference>
<reference evidence="2" key="1">
    <citation type="journal article" date="2020" name="Stud. Mycol.">
        <title>101 Dothideomycetes genomes: a test case for predicting lifestyles and emergence of pathogens.</title>
        <authorList>
            <person name="Haridas S."/>
            <person name="Albert R."/>
            <person name="Binder M."/>
            <person name="Bloem J."/>
            <person name="Labutti K."/>
            <person name="Salamov A."/>
            <person name="Andreopoulos B."/>
            <person name="Baker S."/>
            <person name="Barry K."/>
            <person name="Bills G."/>
            <person name="Bluhm B."/>
            <person name="Cannon C."/>
            <person name="Castanera R."/>
            <person name="Culley D."/>
            <person name="Daum C."/>
            <person name="Ezra D."/>
            <person name="Gonzalez J."/>
            <person name="Henrissat B."/>
            <person name="Kuo A."/>
            <person name="Liang C."/>
            <person name="Lipzen A."/>
            <person name="Lutzoni F."/>
            <person name="Magnuson J."/>
            <person name="Mondo S."/>
            <person name="Nolan M."/>
            <person name="Ohm R."/>
            <person name="Pangilinan J."/>
            <person name="Park H.-J."/>
            <person name="Ramirez L."/>
            <person name="Alfaro M."/>
            <person name="Sun H."/>
            <person name="Tritt A."/>
            <person name="Yoshinaga Y."/>
            <person name="Zwiers L.-H."/>
            <person name="Turgeon B."/>
            <person name="Goodwin S."/>
            <person name="Spatafora J."/>
            <person name="Crous P."/>
            <person name="Grigoriev I."/>
        </authorList>
    </citation>
    <scope>NUCLEOTIDE SEQUENCE</scope>
    <source>
        <strain evidence="2">CBS 101060</strain>
    </source>
</reference>
<comment type="caution">
    <text evidence="2">The sequence shown here is derived from an EMBL/GenBank/DDBJ whole genome shotgun (WGS) entry which is preliminary data.</text>
</comment>
<keyword evidence="3" id="KW-1185">Reference proteome</keyword>
<feature type="region of interest" description="Disordered" evidence="1">
    <location>
        <begin position="323"/>
        <end position="346"/>
    </location>
</feature>
<protein>
    <submittedName>
        <fullName evidence="2">Uncharacterized protein</fullName>
    </submittedName>
</protein>
<evidence type="ECO:0000313" key="3">
    <source>
        <dbReference type="Proteomes" id="UP000799429"/>
    </source>
</evidence>
<dbReference type="OrthoDB" id="3557967at2759"/>
<gene>
    <name evidence="2" type="ORF">M501DRAFT_1014452</name>
</gene>
<dbReference type="Proteomes" id="UP000799429">
    <property type="component" value="Unassembled WGS sequence"/>
</dbReference>